<dbReference type="EMBL" id="JAPDRN010000076">
    <property type="protein sequence ID" value="KAJ9627565.1"/>
    <property type="molecule type" value="Genomic_DNA"/>
</dbReference>
<evidence type="ECO:0000313" key="3">
    <source>
        <dbReference type="Proteomes" id="UP001172681"/>
    </source>
</evidence>
<name>A0AA38XYQ7_9EURO</name>
<reference evidence="2" key="1">
    <citation type="submission" date="2022-10" db="EMBL/GenBank/DDBJ databases">
        <title>Culturing micro-colonial fungi from biological soil crusts in the Mojave desert and describing Neophaeococcomyces mojavensis, and introducing the new genera and species Taxawa tesnikishii.</title>
        <authorList>
            <person name="Kurbessoian T."/>
            <person name="Stajich J.E."/>
        </authorList>
    </citation>
    <scope>NUCLEOTIDE SEQUENCE</scope>
    <source>
        <strain evidence="2">TK_35</strain>
    </source>
</reference>
<proteinExistence type="predicted"/>
<evidence type="ECO:0000256" key="1">
    <source>
        <dbReference type="SAM" id="MobiDB-lite"/>
    </source>
</evidence>
<keyword evidence="3" id="KW-1185">Reference proteome</keyword>
<dbReference type="Proteomes" id="UP001172681">
    <property type="component" value="Unassembled WGS sequence"/>
</dbReference>
<feature type="compositionally biased region" description="Basic and acidic residues" evidence="1">
    <location>
        <begin position="38"/>
        <end position="52"/>
    </location>
</feature>
<gene>
    <name evidence="2" type="ORF">H2204_009604</name>
</gene>
<protein>
    <submittedName>
        <fullName evidence="2">Uncharacterized protein</fullName>
    </submittedName>
</protein>
<dbReference type="AlphaFoldDB" id="A0AA38XYQ7"/>
<comment type="caution">
    <text evidence="2">The sequence shown here is derived from an EMBL/GenBank/DDBJ whole genome shotgun (WGS) entry which is preliminary data.</text>
</comment>
<organism evidence="2 3">
    <name type="scientific">Knufia peltigerae</name>
    <dbReference type="NCBI Taxonomy" id="1002370"/>
    <lineage>
        <taxon>Eukaryota</taxon>
        <taxon>Fungi</taxon>
        <taxon>Dikarya</taxon>
        <taxon>Ascomycota</taxon>
        <taxon>Pezizomycotina</taxon>
        <taxon>Eurotiomycetes</taxon>
        <taxon>Chaetothyriomycetidae</taxon>
        <taxon>Chaetothyriales</taxon>
        <taxon>Trichomeriaceae</taxon>
        <taxon>Knufia</taxon>
    </lineage>
</organism>
<evidence type="ECO:0000313" key="2">
    <source>
        <dbReference type="EMBL" id="KAJ9627565.1"/>
    </source>
</evidence>
<accession>A0AA38XYQ7</accession>
<sequence length="258" mass="29751">MEHVSEDPSTGNGGGSTLKRNGADQTVEKFPQIQLDGDNDKGENENENDRGLSDMSQYDNHNIFVHGNRPRYFRDRGTTNLDGAWDEYLYLCLILRNLERINARVDHLHKVLEKLTGWREEDDRTSNSKMMHRSKQTRFNNAYEECSEWLVDFIAWSPIPQLQGMVQAARTIVRAYVAVSEGLLERDEVVRVVDENAGKAALQGTFEERIRMLLWQAPDECKDVSICLRLLDWPYSYSHAVERRSEGNDGCTWMYKSG</sequence>
<feature type="region of interest" description="Disordered" evidence="1">
    <location>
        <begin position="1"/>
        <end position="58"/>
    </location>
</feature>